<keyword evidence="2" id="KW-0808">Transferase</keyword>
<protein>
    <submittedName>
        <fullName evidence="2">GNAT family N-acetyltransferase</fullName>
    </submittedName>
</protein>
<dbReference type="Pfam" id="PF00583">
    <property type="entry name" value="Acetyltransf_1"/>
    <property type="match status" value="1"/>
</dbReference>
<dbReference type="EMBL" id="CP048020">
    <property type="protein sequence ID" value="QHX43736.1"/>
    <property type="molecule type" value="Genomic_DNA"/>
</dbReference>
<evidence type="ECO:0000313" key="3">
    <source>
        <dbReference type="Proteomes" id="UP000464374"/>
    </source>
</evidence>
<accession>A0A6P1Y1J0</accession>
<dbReference type="PANTHER" id="PTHR43415:SF5">
    <property type="entry name" value="ACETYLTRANSFERASE"/>
    <property type="match status" value="1"/>
</dbReference>
<dbReference type="InterPro" id="IPR000182">
    <property type="entry name" value="GNAT_dom"/>
</dbReference>
<evidence type="ECO:0000259" key="1">
    <source>
        <dbReference type="PROSITE" id="PS51186"/>
    </source>
</evidence>
<dbReference type="RefSeq" id="WP_162664046.1">
    <property type="nucleotide sequence ID" value="NZ_CP048020.1"/>
</dbReference>
<dbReference type="PANTHER" id="PTHR43415">
    <property type="entry name" value="SPERMIDINE N(1)-ACETYLTRANSFERASE"/>
    <property type="match status" value="1"/>
</dbReference>
<name>A0A6P1Y1J0_9SPIR</name>
<dbReference type="SUPFAM" id="SSF55729">
    <property type="entry name" value="Acyl-CoA N-acyltransferases (Nat)"/>
    <property type="match status" value="1"/>
</dbReference>
<sequence>MVLRKYEAQDSKIICSWIKNAKQLYQWSADRIGRFPLSGNELNEYYGSMNGTQSIIPLCAIDGHTVLGHLFIRYPNKDDKTIVRFGFIILSPESRGKGSGKKMVELAIEYAKTVLHASKITLGVFTNNERARHCYESAGFQPTGKVITYMMPDGAWECIEMELNI</sequence>
<proteinExistence type="predicted"/>
<gene>
    <name evidence="2" type="ORF">GWP43_10120</name>
</gene>
<dbReference type="KEGG" id="trz:GWP43_10120"/>
<dbReference type="AlphaFoldDB" id="A0A6P1Y1J0"/>
<reference evidence="2 3" key="1">
    <citation type="submission" date="2020-01" db="EMBL/GenBank/DDBJ databases">
        <title>Complete genome sequence of a human oral phylogroup 1 Treponema sp. strain ATCC 700766, originally isolated from periodontitis dental plaque.</title>
        <authorList>
            <person name="Chan Y."/>
            <person name="Huo Y.-B."/>
            <person name="Yu X.-L."/>
            <person name="Zeng H."/>
            <person name="Leung W.-K."/>
            <person name="Watt R.M."/>
        </authorList>
    </citation>
    <scope>NUCLEOTIDE SEQUENCE [LARGE SCALE GENOMIC DNA]</scope>
    <source>
        <strain evidence="2 3">OMZ 804</strain>
    </source>
</reference>
<evidence type="ECO:0000313" key="2">
    <source>
        <dbReference type="EMBL" id="QHX43736.1"/>
    </source>
</evidence>
<dbReference type="PROSITE" id="PS51186">
    <property type="entry name" value="GNAT"/>
    <property type="match status" value="1"/>
</dbReference>
<dbReference type="GO" id="GO:0016747">
    <property type="term" value="F:acyltransferase activity, transferring groups other than amino-acyl groups"/>
    <property type="evidence" value="ECO:0007669"/>
    <property type="project" value="InterPro"/>
</dbReference>
<organism evidence="2 3">
    <name type="scientific">Treponema vincentii</name>
    <dbReference type="NCBI Taxonomy" id="69710"/>
    <lineage>
        <taxon>Bacteria</taxon>
        <taxon>Pseudomonadati</taxon>
        <taxon>Spirochaetota</taxon>
        <taxon>Spirochaetia</taxon>
        <taxon>Spirochaetales</taxon>
        <taxon>Treponemataceae</taxon>
        <taxon>Treponema</taxon>
    </lineage>
</organism>
<feature type="domain" description="N-acetyltransferase" evidence="1">
    <location>
        <begin position="1"/>
        <end position="165"/>
    </location>
</feature>
<dbReference type="Gene3D" id="3.40.630.30">
    <property type="match status" value="1"/>
</dbReference>
<dbReference type="CDD" id="cd04301">
    <property type="entry name" value="NAT_SF"/>
    <property type="match status" value="1"/>
</dbReference>
<dbReference type="Proteomes" id="UP000464374">
    <property type="component" value="Chromosome"/>
</dbReference>
<dbReference type="InterPro" id="IPR016181">
    <property type="entry name" value="Acyl_CoA_acyltransferase"/>
</dbReference>